<keyword evidence="2" id="KW-1185">Reference proteome</keyword>
<proteinExistence type="predicted"/>
<organism evidence="1 2">
    <name type="scientific">Sulfitobacter guttiformis</name>
    <dbReference type="NCBI Taxonomy" id="74349"/>
    <lineage>
        <taxon>Bacteria</taxon>
        <taxon>Pseudomonadati</taxon>
        <taxon>Pseudomonadota</taxon>
        <taxon>Alphaproteobacteria</taxon>
        <taxon>Rhodobacterales</taxon>
        <taxon>Roseobacteraceae</taxon>
        <taxon>Sulfitobacter</taxon>
    </lineage>
</organism>
<reference evidence="1 2" key="1">
    <citation type="submission" date="2018-09" db="EMBL/GenBank/DDBJ databases">
        <title>Genomic Encyclopedia of Archaeal and Bacterial Type Strains, Phase II (KMG-II): from individual species to whole genera.</title>
        <authorList>
            <person name="Goeker M."/>
        </authorList>
    </citation>
    <scope>NUCLEOTIDE SEQUENCE [LARGE SCALE GENOMIC DNA]</scope>
    <source>
        <strain evidence="1 2">DSM 11458</strain>
    </source>
</reference>
<comment type="caution">
    <text evidence="1">The sequence shown here is derived from an EMBL/GenBank/DDBJ whole genome shotgun (WGS) entry which is preliminary data.</text>
</comment>
<dbReference type="RefSeq" id="WP_025062257.1">
    <property type="nucleotide sequence ID" value="NZ_RAQK01000002.1"/>
</dbReference>
<sequence length="96" mass="10478">MDIEITGLSRVVDPKPNKKEDTIIAFFDCTIGPVALRGCALTIRKCGFVTIWEPKIADGHKQRSVYINDRDLKGEIVVAAQAAFEAMGGAKSRASR</sequence>
<protein>
    <submittedName>
        <fullName evidence="1">Uncharacterized protein</fullName>
    </submittedName>
</protein>
<accession>A0A420DHL3</accession>
<dbReference type="OrthoDB" id="7871859at2"/>
<dbReference type="AlphaFoldDB" id="A0A420DHL3"/>
<dbReference type="STRING" id="1443111.Z949_1734"/>
<gene>
    <name evidence="1" type="ORF">C8N30_2787</name>
</gene>
<evidence type="ECO:0000313" key="1">
    <source>
        <dbReference type="EMBL" id="RKE93697.1"/>
    </source>
</evidence>
<dbReference type="Proteomes" id="UP000284407">
    <property type="component" value="Unassembled WGS sequence"/>
</dbReference>
<name>A0A420DHL3_9RHOB</name>
<dbReference type="EMBL" id="RAQK01000002">
    <property type="protein sequence ID" value="RKE93697.1"/>
    <property type="molecule type" value="Genomic_DNA"/>
</dbReference>
<evidence type="ECO:0000313" key="2">
    <source>
        <dbReference type="Proteomes" id="UP000284407"/>
    </source>
</evidence>